<dbReference type="Proteomes" id="UP000242381">
    <property type="component" value="Unassembled WGS sequence"/>
</dbReference>
<dbReference type="InterPro" id="IPR040122">
    <property type="entry name" value="Importin_beta"/>
</dbReference>
<accession>A0A1X0RKV0</accession>
<evidence type="ECO:0000256" key="3">
    <source>
        <dbReference type="ARBA" id="ARBA00022448"/>
    </source>
</evidence>
<dbReference type="GO" id="GO:0005737">
    <property type="term" value="C:cytoplasm"/>
    <property type="evidence" value="ECO:0007669"/>
    <property type="project" value="UniProtKB-SubCell"/>
</dbReference>
<dbReference type="PROSITE" id="PS50166">
    <property type="entry name" value="IMPORTIN_B_NT"/>
    <property type="match status" value="1"/>
</dbReference>
<dbReference type="InterPro" id="IPR011989">
    <property type="entry name" value="ARM-like"/>
</dbReference>
<dbReference type="GO" id="GO:0031267">
    <property type="term" value="F:small GTPase binding"/>
    <property type="evidence" value="ECO:0007669"/>
    <property type="project" value="InterPro"/>
</dbReference>
<evidence type="ECO:0000256" key="8">
    <source>
        <dbReference type="ARBA" id="ARBA00038423"/>
    </source>
</evidence>
<evidence type="ECO:0000256" key="7">
    <source>
        <dbReference type="ARBA" id="ARBA00023242"/>
    </source>
</evidence>
<dbReference type="GO" id="GO:0006606">
    <property type="term" value="P:protein import into nucleus"/>
    <property type="evidence" value="ECO:0007669"/>
    <property type="project" value="InterPro"/>
</dbReference>
<organism evidence="11 12">
    <name type="scientific">Rhizopus microsporus</name>
    <dbReference type="NCBI Taxonomy" id="58291"/>
    <lineage>
        <taxon>Eukaryota</taxon>
        <taxon>Fungi</taxon>
        <taxon>Fungi incertae sedis</taxon>
        <taxon>Mucoromycota</taxon>
        <taxon>Mucoromycotina</taxon>
        <taxon>Mucoromycetes</taxon>
        <taxon>Mucorales</taxon>
        <taxon>Mucorineae</taxon>
        <taxon>Rhizopodaceae</taxon>
        <taxon>Rhizopus</taxon>
    </lineage>
</organism>
<dbReference type="VEuPathDB" id="FungiDB:BCV72DRAFT_246826"/>
<dbReference type="GO" id="GO:0031981">
    <property type="term" value="C:nuclear lumen"/>
    <property type="evidence" value="ECO:0007669"/>
    <property type="project" value="UniProtKB-ARBA"/>
</dbReference>
<dbReference type="InterPro" id="IPR058584">
    <property type="entry name" value="IMB1_TNPO1-like_TPR"/>
</dbReference>
<evidence type="ECO:0000256" key="2">
    <source>
        <dbReference type="ARBA" id="ARBA00004496"/>
    </source>
</evidence>
<dbReference type="Gene3D" id="1.25.10.10">
    <property type="entry name" value="Leucine-rich Repeat Variant"/>
    <property type="match status" value="2"/>
</dbReference>
<feature type="compositionally biased region" description="Acidic residues" evidence="9">
    <location>
        <begin position="391"/>
        <end position="404"/>
    </location>
</feature>
<evidence type="ECO:0000313" key="11">
    <source>
        <dbReference type="EMBL" id="ORE12713.1"/>
    </source>
</evidence>
<keyword evidence="6" id="KW-0653">Protein transport</keyword>
<comment type="similarity">
    <text evidence="8">Belongs to the importin beta family. Importin beta-2 subfamily.</text>
</comment>
<keyword evidence="4" id="KW-0963">Cytoplasm</keyword>
<reference evidence="11 12" key="1">
    <citation type="journal article" date="2016" name="Proc. Natl. Acad. Sci. U.S.A.">
        <title>Lipid metabolic changes in an early divergent fungus govern the establishment of a mutualistic symbiosis with endobacteria.</title>
        <authorList>
            <person name="Lastovetsky O.A."/>
            <person name="Gaspar M.L."/>
            <person name="Mondo S.J."/>
            <person name="LaButti K.M."/>
            <person name="Sandor L."/>
            <person name="Grigoriev I.V."/>
            <person name="Henry S.A."/>
            <person name="Pawlowska T.E."/>
        </authorList>
    </citation>
    <scope>NUCLEOTIDE SEQUENCE [LARGE SCALE GENOMIC DNA]</scope>
    <source>
        <strain evidence="11 12">ATCC 11559</strain>
    </source>
</reference>
<dbReference type="OMA" id="ACDFWVQ"/>
<gene>
    <name evidence="11" type="ORF">BCV71DRAFT_230212</name>
</gene>
<dbReference type="FunFam" id="1.25.10.10:FF:000028">
    <property type="entry name" value="Transportin-1 isoform 1"/>
    <property type="match status" value="1"/>
</dbReference>
<dbReference type="Pfam" id="PF03810">
    <property type="entry name" value="IBN_N"/>
    <property type="match status" value="1"/>
</dbReference>
<dbReference type="SMART" id="SM00913">
    <property type="entry name" value="IBN_N"/>
    <property type="match status" value="1"/>
</dbReference>
<feature type="region of interest" description="Disordered" evidence="9">
    <location>
        <begin position="357"/>
        <end position="404"/>
    </location>
</feature>
<dbReference type="Pfam" id="PF25574">
    <property type="entry name" value="TPR_IMB1"/>
    <property type="match status" value="1"/>
</dbReference>
<sequence length="948" mass="107988">MAWQPDQQGLRELTYLLREAANPNGRDQGLISQVYAYNVFICFVLIFVSKRLQLFNEYPDYNAYLIYILTKATNEDINTRRVAGLQLKNNIKNNFNSIPMFTLNYVKQTCIEALAHPEVVIIKTLSSVVSSIVSRGQVHNWLDVLSFLVHQLSSNNKLAIETALNTLVMICEDTAIELDEEMHGIRPLSFMLPKFIEYISSAEPRWRVQAINATSQFVLLKSPSFVEQFDAILTALYARTSDSDHRVRRELGRILAILWEAFPDKLQPYLYPTIEYMIQATMDQDEEVALGACDFWVQYAQVDRYHDELVPYLTRLVNCLLRLMVYSEKDLLDLSDEPMHTPFIEEDSDQAIRPRYYRPKNPIESPEPVDHPQNYSDSESEFDSDEHHITDDDEHDDDRDEFDDFDDDEFYSQVSLRQSSAAALDVLSVTYKSDIASVLLDQLLHHTLHDPNWLIRESGILALGAAAEGGIEVISRYLHQLIPYLLNSMQDPQPLIRSISCWATSRFSKWLMHQYDTNEQGRQLYFESVLYALLHTLLDTNKRVQESACTAFTILEENASNRLRPYIYSILTHTNKAFTLYHRKNRLILYDALGTLADSVGHALNNPTYIGLLMPPLITKWNELADNDTDLFPLLECLSNITAALGSGFKPFVEPVLSRCVQLISSTLQQQAYADEYPDKISPPNVEFLIAALDLLSGIVQGLGSSIQPLIANTNPPLLSLLRTCIHDPVSEVLQSTFALIGDIAIACFNLLEPFIPDIMVKLIQVLKSPEYIISVVSVYNNALWAIGEIVMRWKSKTMYYIPALIDVLVPLLKHAHAPPSVHENSMVALGRLGLACPENVAPYLRKFIKPWLKKSLSVREGDEKDSAFRGLCAMIRINVKDAQEELYLLLVSISTWKSPSSLLSKDLHDVVEGFYQMTSQDEWNYTFSSLNKEEQAYIQSILGKNHT</sequence>
<evidence type="ECO:0000256" key="9">
    <source>
        <dbReference type="SAM" id="MobiDB-lite"/>
    </source>
</evidence>
<feature type="domain" description="Importin N-terminal" evidence="10">
    <location>
        <begin position="48"/>
        <end position="116"/>
    </location>
</feature>
<evidence type="ECO:0000256" key="4">
    <source>
        <dbReference type="ARBA" id="ARBA00022490"/>
    </source>
</evidence>
<proteinExistence type="inferred from homology"/>
<dbReference type="InterPro" id="IPR001494">
    <property type="entry name" value="Importin-beta_N"/>
</dbReference>
<comment type="subcellular location">
    <subcellularLocation>
        <location evidence="2">Cytoplasm</location>
    </subcellularLocation>
    <subcellularLocation>
        <location evidence="1">Nucleus</location>
    </subcellularLocation>
</comment>
<keyword evidence="7" id="KW-0539">Nucleus</keyword>
<evidence type="ECO:0000256" key="1">
    <source>
        <dbReference type="ARBA" id="ARBA00004123"/>
    </source>
</evidence>
<dbReference type="AlphaFoldDB" id="A0A1X0RKV0"/>
<evidence type="ECO:0000259" key="10">
    <source>
        <dbReference type="PROSITE" id="PS50166"/>
    </source>
</evidence>
<dbReference type="PANTHER" id="PTHR10527">
    <property type="entry name" value="IMPORTIN BETA"/>
    <property type="match status" value="1"/>
</dbReference>
<keyword evidence="3" id="KW-0813">Transport</keyword>
<keyword evidence="5" id="KW-0677">Repeat</keyword>
<evidence type="ECO:0000256" key="6">
    <source>
        <dbReference type="ARBA" id="ARBA00022927"/>
    </source>
</evidence>
<dbReference type="Pfam" id="PF13513">
    <property type="entry name" value="HEAT_EZ"/>
    <property type="match status" value="1"/>
</dbReference>
<name>A0A1X0RKV0_RHIZD</name>
<evidence type="ECO:0000256" key="5">
    <source>
        <dbReference type="ARBA" id="ARBA00022737"/>
    </source>
</evidence>
<protein>
    <submittedName>
        <fullName evidence="11">ARM repeat-containing protein</fullName>
    </submittedName>
</protein>
<evidence type="ECO:0000313" key="12">
    <source>
        <dbReference type="Proteomes" id="UP000242381"/>
    </source>
</evidence>
<dbReference type="EMBL" id="KV921615">
    <property type="protein sequence ID" value="ORE12713.1"/>
    <property type="molecule type" value="Genomic_DNA"/>
</dbReference>
<dbReference type="SUPFAM" id="SSF48371">
    <property type="entry name" value="ARM repeat"/>
    <property type="match status" value="1"/>
</dbReference>
<dbReference type="InterPro" id="IPR016024">
    <property type="entry name" value="ARM-type_fold"/>
</dbReference>